<evidence type="ECO:0000313" key="2">
    <source>
        <dbReference type="EMBL" id="GGR57052.1"/>
    </source>
</evidence>
<dbReference type="InterPro" id="IPR050855">
    <property type="entry name" value="NDM-1-like"/>
</dbReference>
<dbReference type="GO" id="GO:0016787">
    <property type="term" value="F:hydrolase activity"/>
    <property type="evidence" value="ECO:0007669"/>
    <property type="project" value="UniProtKB-KW"/>
</dbReference>
<dbReference type="Gene3D" id="3.60.15.10">
    <property type="entry name" value="Ribonuclease Z/Hydroxyacylglutathione hydrolase-like"/>
    <property type="match status" value="1"/>
</dbReference>
<accession>A0ABQ2RU50</accession>
<dbReference type="Proteomes" id="UP000634308">
    <property type="component" value="Unassembled WGS sequence"/>
</dbReference>
<organism evidence="2 3">
    <name type="scientific">Deinococcus seoulensis</name>
    <dbReference type="NCBI Taxonomy" id="1837379"/>
    <lineage>
        <taxon>Bacteria</taxon>
        <taxon>Thermotogati</taxon>
        <taxon>Deinococcota</taxon>
        <taxon>Deinococci</taxon>
        <taxon>Deinococcales</taxon>
        <taxon>Deinococcaceae</taxon>
        <taxon>Deinococcus</taxon>
    </lineage>
</organism>
<dbReference type="SUPFAM" id="SSF56281">
    <property type="entry name" value="Metallo-hydrolase/oxidoreductase"/>
    <property type="match status" value="1"/>
</dbReference>
<dbReference type="InterPro" id="IPR036866">
    <property type="entry name" value="RibonucZ/Hydroxyglut_hydro"/>
</dbReference>
<sequence>MTDVASLSLPARHVTSGGTRVYTLPVRAFPNFRANTYLLVRGDPHAPAYAALVDTGGSGPDNLGDIQAGLAAVRAGYGEAVSLETLTRIVITHPHPDHLGGLSALREHTDAPVAAFHSAVPFIEEPGAIRAAWLMQPDAQAAWLGLPPGGELDGRIRRRGSNLSVPRAIPVATPLHDGDRLDDLLHVIHTPGHEGHQICLRVDEVLLSADHLLPLNSPPLMPARFLRGSGVAAYLDSLDRVEALDGVTLALGGHDGPMPDLHARIQALRARTHEKLDGLLAACTQPMTVHDLLLALHPRLRSIQAVLLLDQTAALTEYLTGTGALSETAREDGAGLFTRA</sequence>
<reference evidence="3" key="1">
    <citation type="journal article" date="2019" name="Int. J. Syst. Evol. Microbiol.">
        <title>The Global Catalogue of Microorganisms (GCM) 10K type strain sequencing project: providing services to taxonomists for standard genome sequencing and annotation.</title>
        <authorList>
            <consortium name="The Broad Institute Genomics Platform"/>
            <consortium name="The Broad Institute Genome Sequencing Center for Infectious Disease"/>
            <person name="Wu L."/>
            <person name="Ma J."/>
        </authorList>
    </citation>
    <scope>NUCLEOTIDE SEQUENCE [LARGE SCALE GENOMIC DNA]</scope>
    <source>
        <strain evidence="3">JCM 31404</strain>
    </source>
</reference>
<feature type="domain" description="Metallo-beta-lactamase" evidence="1">
    <location>
        <begin position="33"/>
        <end position="254"/>
    </location>
</feature>
<dbReference type="Pfam" id="PF00753">
    <property type="entry name" value="Lactamase_B"/>
    <property type="match status" value="1"/>
</dbReference>
<evidence type="ECO:0000313" key="3">
    <source>
        <dbReference type="Proteomes" id="UP000634308"/>
    </source>
</evidence>
<dbReference type="RefSeq" id="WP_189064694.1">
    <property type="nucleotide sequence ID" value="NZ_BMQM01000010.1"/>
</dbReference>
<evidence type="ECO:0000259" key="1">
    <source>
        <dbReference type="SMART" id="SM00849"/>
    </source>
</evidence>
<dbReference type="PANTHER" id="PTHR42951">
    <property type="entry name" value="METALLO-BETA-LACTAMASE DOMAIN-CONTAINING"/>
    <property type="match status" value="1"/>
</dbReference>
<keyword evidence="3" id="KW-1185">Reference proteome</keyword>
<dbReference type="InterPro" id="IPR001279">
    <property type="entry name" value="Metallo-B-lactamas"/>
</dbReference>
<protein>
    <submittedName>
        <fullName evidence="2">MBL fold hydrolase</fullName>
    </submittedName>
</protein>
<dbReference type="EMBL" id="BMQM01000010">
    <property type="protein sequence ID" value="GGR57052.1"/>
    <property type="molecule type" value="Genomic_DNA"/>
</dbReference>
<gene>
    <name evidence="2" type="ORF">GCM10008959_18360</name>
</gene>
<proteinExistence type="predicted"/>
<name>A0ABQ2RU50_9DEIO</name>
<dbReference type="SMART" id="SM00849">
    <property type="entry name" value="Lactamase_B"/>
    <property type="match status" value="1"/>
</dbReference>
<keyword evidence="2" id="KW-0378">Hydrolase</keyword>
<comment type="caution">
    <text evidence="2">The sequence shown here is derived from an EMBL/GenBank/DDBJ whole genome shotgun (WGS) entry which is preliminary data.</text>
</comment>
<dbReference type="PANTHER" id="PTHR42951:SF14">
    <property type="entry name" value="METALLO-BETA-LACTAMASE SUPERFAMILY PROTEIN"/>
    <property type="match status" value="1"/>
</dbReference>